<proteinExistence type="predicted"/>
<dbReference type="EMBL" id="CP151767">
    <property type="protein sequence ID" value="WZU67287.1"/>
    <property type="molecule type" value="Genomic_DNA"/>
</dbReference>
<evidence type="ECO:0000313" key="1">
    <source>
        <dbReference type="EMBL" id="WZU67287.1"/>
    </source>
</evidence>
<sequence length="198" mass="21553">MGREAVAVCHWNGQIAELRLHLDSGFLNLRGDIRADLPRADITGVTLVDDGVLVRLALQTLHMEFDEVSARQWHKALLKTPPTLAEKFGVGPDARCFVQGAPNDRALSDALVGAMTRHLADASILLAIIENLDDLDAATTLAQENPTLHLWAVYPKGKGVAVGATAIRTHLRGLGFIDSKSCAVSDRLTATRYRLRRT</sequence>
<organism evidence="1 2">
    <name type="scientific">Yoonia rhodophyticola</name>
    <dbReference type="NCBI Taxonomy" id="3137370"/>
    <lineage>
        <taxon>Bacteria</taxon>
        <taxon>Pseudomonadati</taxon>
        <taxon>Pseudomonadota</taxon>
        <taxon>Alphaproteobacteria</taxon>
        <taxon>Rhodobacterales</taxon>
        <taxon>Paracoccaceae</taxon>
        <taxon>Yoonia</taxon>
    </lineage>
</organism>
<dbReference type="AlphaFoldDB" id="A0AAN0NKG8"/>
<keyword evidence="2" id="KW-1185">Reference proteome</keyword>
<dbReference type="RefSeq" id="WP_342076598.1">
    <property type="nucleotide sequence ID" value="NZ_CP151767.2"/>
</dbReference>
<name>A0AAN0NKG8_9RHOB</name>
<dbReference type="KEGG" id="yrh:AABB31_20425"/>
<protein>
    <submittedName>
        <fullName evidence="1">Uncharacterized protein</fullName>
    </submittedName>
</protein>
<accession>A0AAN0NKG8</accession>
<reference evidence="1 2" key="2">
    <citation type="submission" date="2024-08" db="EMBL/GenBank/DDBJ databases">
        <title>Phylogenomic analyses of a clade within the roseobacter group suggest taxonomic reassignments of species of the genera Aestuariivita, Citreicella, Loktanella, Nautella, Pelagibaca, Ruegeria, Thalassobius, Thiobacimonas and Tropicibacter, and the proposal o.</title>
        <authorList>
            <person name="Jeon C.O."/>
        </authorList>
    </citation>
    <scope>NUCLEOTIDE SEQUENCE [LARGE SCALE GENOMIC DNA]</scope>
    <source>
        <strain evidence="1 2">SS1-5</strain>
    </source>
</reference>
<gene>
    <name evidence="1" type="ORF">AABB31_20425</name>
</gene>
<evidence type="ECO:0000313" key="2">
    <source>
        <dbReference type="Proteomes" id="UP001470809"/>
    </source>
</evidence>
<dbReference type="Proteomes" id="UP001470809">
    <property type="component" value="Chromosome"/>
</dbReference>
<reference evidence="2" key="1">
    <citation type="submission" date="2024-04" db="EMBL/GenBank/DDBJ databases">
        <title>Phylogenomic analyses of a clade within the roseobacter group suggest taxonomic reassignments of species of the genera Aestuariivita, Citreicella, Loktanella, Nautella, Pelagibaca, Ruegeria, Thalassobius, Thiobacimonas and Tropicibacter, and the proposal o.</title>
        <authorList>
            <person name="Jeon C.O."/>
        </authorList>
    </citation>
    <scope>NUCLEOTIDE SEQUENCE [LARGE SCALE GENOMIC DNA]</scope>
    <source>
        <strain evidence="2">SS1-5</strain>
    </source>
</reference>